<dbReference type="Pfam" id="PF00891">
    <property type="entry name" value="Methyltransf_2"/>
    <property type="match status" value="1"/>
</dbReference>
<keyword evidence="1" id="KW-0489">Methyltransferase</keyword>
<dbReference type="InterPro" id="IPR036388">
    <property type="entry name" value="WH-like_DNA-bd_sf"/>
</dbReference>
<proteinExistence type="predicted"/>
<reference evidence="5" key="2">
    <citation type="submission" date="2020-02" db="EMBL/GenBank/DDBJ databases">
        <authorList>
            <person name="Gilchrist C.L.M."/>
            <person name="Chooi Y.-H."/>
        </authorList>
    </citation>
    <scope>NUCLEOTIDE SEQUENCE</scope>
    <source>
        <strain evidence="5">MST-FP2251</strain>
    </source>
</reference>
<comment type="caution">
    <text evidence="5">The sequence shown here is derived from an EMBL/GenBank/DDBJ whole genome shotgun (WGS) entry which is preliminary data.</text>
</comment>
<dbReference type="GO" id="GO:0008171">
    <property type="term" value="F:O-methyltransferase activity"/>
    <property type="evidence" value="ECO:0007669"/>
    <property type="project" value="InterPro"/>
</dbReference>
<accession>A0AAD4CBL7</accession>
<evidence type="ECO:0000313" key="5">
    <source>
        <dbReference type="EMBL" id="KAF9883253.1"/>
    </source>
</evidence>
<dbReference type="AlphaFoldDB" id="A0AAD4CBL7"/>
<dbReference type="InterPro" id="IPR029063">
    <property type="entry name" value="SAM-dependent_MTases_sf"/>
</dbReference>
<name>A0AAD4CBL7_ASPNN</name>
<keyword evidence="6" id="KW-1185">Reference proteome</keyword>
<protein>
    <recommendedName>
        <fullName evidence="4">O-methyltransferase C-terminal domain-containing protein</fullName>
    </recommendedName>
</protein>
<dbReference type="EMBL" id="VCAU01000174">
    <property type="protein sequence ID" value="KAF9883253.1"/>
    <property type="molecule type" value="Genomic_DNA"/>
</dbReference>
<feature type="domain" description="O-methyltransferase C-terminal" evidence="4">
    <location>
        <begin position="226"/>
        <end position="369"/>
    </location>
</feature>
<dbReference type="GO" id="GO:0032259">
    <property type="term" value="P:methylation"/>
    <property type="evidence" value="ECO:0007669"/>
    <property type="project" value="UniProtKB-KW"/>
</dbReference>
<evidence type="ECO:0000256" key="2">
    <source>
        <dbReference type="ARBA" id="ARBA00022679"/>
    </source>
</evidence>
<evidence type="ECO:0000256" key="3">
    <source>
        <dbReference type="ARBA" id="ARBA00022691"/>
    </source>
</evidence>
<reference evidence="5" key="1">
    <citation type="journal article" date="2019" name="Beilstein J. Org. Chem.">
        <title>Nanangenines: drimane sesquiterpenoids as the dominant metabolite cohort of a novel Australian fungus, Aspergillus nanangensis.</title>
        <authorList>
            <person name="Lacey H.J."/>
            <person name="Gilchrist C.L.M."/>
            <person name="Crombie A."/>
            <person name="Kalaitzis J.A."/>
            <person name="Vuong D."/>
            <person name="Rutledge P.J."/>
            <person name="Turner P."/>
            <person name="Pitt J.I."/>
            <person name="Lacey E."/>
            <person name="Chooi Y.H."/>
            <person name="Piggott A.M."/>
        </authorList>
    </citation>
    <scope>NUCLEOTIDE SEQUENCE</scope>
    <source>
        <strain evidence="5">MST-FP2251</strain>
    </source>
</reference>
<dbReference type="Gene3D" id="3.40.50.150">
    <property type="entry name" value="Vaccinia Virus protein VP39"/>
    <property type="match status" value="1"/>
</dbReference>
<dbReference type="PROSITE" id="PS51683">
    <property type="entry name" value="SAM_OMT_II"/>
    <property type="match status" value="1"/>
</dbReference>
<dbReference type="InterPro" id="IPR016461">
    <property type="entry name" value="COMT-like"/>
</dbReference>
<dbReference type="InterPro" id="IPR001077">
    <property type="entry name" value="COMT_C"/>
</dbReference>
<organism evidence="5 6">
    <name type="scientific">Aspergillus nanangensis</name>
    <dbReference type="NCBI Taxonomy" id="2582783"/>
    <lineage>
        <taxon>Eukaryota</taxon>
        <taxon>Fungi</taxon>
        <taxon>Dikarya</taxon>
        <taxon>Ascomycota</taxon>
        <taxon>Pezizomycotina</taxon>
        <taxon>Eurotiomycetes</taxon>
        <taxon>Eurotiomycetidae</taxon>
        <taxon>Eurotiales</taxon>
        <taxon>Aspergillaceae</taxon>
        <taxon>Aspergillus</taxon>
        <taxon>Aspergillus subgen. Circumdati</taxon>
    </lineage>
</organism>
<keyword evidence="3" id="KW-0949">S-adenosyl-L-methionine</keyword>
<keyword evidence="2" id="KW-0808">Transferase</keyword>
<dbReference type="PANTHER" id="PTHR43712:SF4">
    <property type="entry name" value="O-METHYLTRANSFERASE DOMAIN-CONTAINING PROTEIN"/>
    <property type="match status" value="1"/>
</dbReference>
<dbReference type="Proteomes" id="UP001194746">
    <property type="component" value="Unassembled WGS sequence"/>
</dbReference>
<sequence>MGSFTSDTESLVRQLQAVVDHPEQFRSHGPELTRLARRAALILESPFEKMQRLAHSGTPLVCVRISQDRGILKALLDDAKDGRSSTATADLASRAKLDQAVLETILEYLATQGFIDRISAVEYRPTKTTPLLLSPIFSHGVTHFHDSCQPALLALNSFLTQPGKAHTAFELGQNSPEGFYQWMETHPVQQNAFHQFMKLQFASLPTWLDVVDFQRDFAQGLEPNTPLFVDVGGGNGQQCASLLEKYPQLGGRIVLQDLKSIVATAITDDRVERMEHDFFTEQPVKHARAYYFRQIFHNHDKEACLRILGAHVSAMGPDSVLLIDDKVIPDEDTLRSEYTTALGVHMLAMFNALERRESQWQALLAEAGLRIKAIERFTQFGDSIIVVEKSTSGSVCS</sequence>
<dbReference type="GO" id="GO:0044550">
    <property type="term" value="P:secondary metabolite biosynthetic process"/>
    <property type="evidence" value="ECO:0007669"/>
    <property type="project" value="UniProtKB-ARBA"/>
</dbReference>
<evidence type="ECO:0000259" key="4">
    <source>
        <dbReference type="Pfam" id="PF00891"/>
    </source>
</evidence>
<dbReference type="InterPro" id="IPR036390">
    <property type="entry name" value="WH_DNA-bd_sf"/>
</dbReference>
<dbReference type="SUPFAM" id="SSF46785">
    <property type="entry name" value="Winged helix' DNA-binding domain"/>
    <property type="match status" value="1"/>
</dbReference>
<gene>
    <name evidence="5" type="ORF">FE257_003809</name>
</gene>
<dbReference type="PANTHER" id="PTHR43712">
    <property type="entry name" value="PUTATIVE (AFU_ORTHOLOGUE AFUA_4G14580)-RELATED"/>
    <property type="match status" value="1"/>
</dbReference>
<evidence type="ECO:0000256" key="1">
    <source>
        <dbReference type="ARBA" id="ARBA00022603"/>
    </source>
</evidence>
<dbReference type="SUPFAM" id="SSF53335">
    <property type="entry name" value="S-adenosyl-L-methionine-dependent methyltransferases"/>
    <property type="match status" value="1"/>
</dbReference>
<dbReference type="Gene3D" id="1.10.10.10">
    <property type="entry name" value="Winged helix-like DNA-binding domain superfamily/Winged helix DNA-binding domain"/>
    <property type="match status" value="1"/>
</dbReference>
<evidence type="ECO:0000313" key="6">
    <source>
        <dbReference type="Proteomes" id="UP001194746"/>
    </source>
</evidence>